<accession>A0A8H6HY20</accession>
<evidence type="ECO:0000256" key="1">
    <source>
        <dbReference type="SAM" id="MobiDB-lite"/>
    </source>
</evidence>
<feature type="region of interest" description="Disordered" evidence="1">
    <location>
        <begin position="119"/>
        <end position="166"/>
    </location>
</feature>
<feature type="compositionally biased region" description="Polar residues" evidence="1">
    <location>
        <begin position="148"/>
        <end position="159"/>
    </location>
</feature>
<sequence length="267" mass="28707">MDASIISKCWLGAAPACSRCRPTGLTTRSGPFPPSVVSDTLLTAPQGRHFGRRHPFQWSKHPPDWPHATGVVLEDETRRLVTLGFRPPAPTALCSPVPHFVTMALACFIPPPPRFFFDPASMKRHGHRNSRTPSPPLPPPSVSSSPPQTMRSSAPQNAGPTRCTRPVKPKSLPVLAAARIVTVFIPPVYPSHGVSVAPPAGVVEAPRGPPSYPGLLPPSPLPLLLTSSIWESAWMRAVLSLLLAEHVYEFRPGFPCTVGWLLHGVGG</sequence>
<evidence type="ECO:0000313" key="2">
    <source>
        <dbReference type="EMBL" id="KAF6755325.1"/>
    </source>
</evidence>
<keyword evidence="3" id="KW-1185">Reference proteome</keyword>
<comment type="caution">
    <text evidence="2">The sequence shown here is derived from an EMBL/GenBank/DDBJ whole genome shotgun (WGS) entry which is preliminary data.</text>
</comment>
<dbReference type="AlphaFoldDB" id="A0A8H6HY20"/>
<gene>
    <name evidence="2" type="ORF">DFP72DRAFT_1067617</name>
</gene>
<reference evidence="2 3" key="1">
    <citation type="submission" date="2020-07" db="EMBL/GenBank/DDBJ databases">
        <title>Comparative genomics of pyrophilous fungi reveals a link between fire events and developmental genes.</title>
        <authorList>
            <consortium name="DOE Joint Genome Institute"/>
            <person name="Steindorff A.S."/>
            <person name="Carver A."/>
            <person name="Calhoun S."/>
            <person name="Stillman K."/>
            <person name="Liu H."/>
            <person name="Lipzen A."/>
            <person name="Pangilinan J."/>
            <person name="Labutti K."/>
            <person name="Bruns T.D."/>
            <person name="Grigoriev I.V."/>
        </authorList>
    </citation>
    <scope>NUCLEOTIDE SEQUENCE [LARGE SCALE GENOMIC DNA]</scope>
    <source>
        <strain evidence="2 3">CBS 144469</strain>
    </source>
</reference>
<evidence type="ECO:0000313" key="3">
    <source>
        <dbReference type="Proteomes" id="UP000521943"/>
    </source>
</evidence>
<protein>
    <submittedName>
        <fullName evidence="2">Uncharacterized protein</fullName>
    </submittedName>
</protein>
<dbReference type="Proteomes" id="UP000521943">
    <property type="component" value="Unassembled WGS sequence"/>
</dbReference>
<name>A0A8H6HY20_9AGAR</name>
<dbReference type="EMBL" id="JACGCI010000030">
    <property type="protein sequence ID" value="KAF6755325.1"/>
    <property type="molecule type" value="Genomic_DNA"/>
</dbReference>
<organism evidence="2 3">
    <name type="scientific">Ephemerocybe angulata</name>
    <dbReference type="NCBI Taxonomy" id="980116"/>
    <lineage>
        <taxon>Eukaryota</taxon>
        <taxon>Fungi</taxon>
        <taxon>Dikarya</taxon>
        <taxon>Basidiomycota</taxon>
        <taxon>Agaricomycotina</taxon>
        <taxon>Agaricomycetes</taxon>
        <taxon>Agaricomycetidae</taxon>
        <taxon>Agaricales</taxon>
        <taxon>Agaricineae</taxon>
        <taxon>Psathyrellaceae</taxon>
        <taxon>Ephemerocybe</taxon>
    </lineage>
</organism>
<proteinExistence type="predicted"/>